<dbReference type="InterPro" id="IPR046348">
    <property type="entry name" value="SIS_dom_sf"/>
</dbReference>
<dbReference type="GO" id="GO:0003677">
    <property type="term" value="F:DNA binding"/>
    <property type="evidence" value="ECO:0007669"/>
    <property type="project" value="UniProtKB-KW"/>
</dbReference>
<comment type="caution">
    <text evidence="6">The sequence shown here is derived from an EMBL/GenBank/DDBJ whole genome shotgun (WGS) entry which is preliminary data.</text>
</comment>
<dbReference type="SUPFAM" id="SSF46689">
    <property type="entry name" value="Homeodomain-like"/>
    <property type="match status" value="1"/>
</dbReference>
<keyword evidence="3" id="KW-0804">Transcription</keyword>
<dbReference type="EMBL" id="NBTM02000001">
    <property type="protein sequence ID" value="PNL90816.1"/>
    <property type="molecule type" value="Genomic_DNA"/>
</dbReference>
<dbReference type="AlphaFoldDB" id="A0A2J9PKH4"/>
<dbReference type="RefSeq" id="WP_083067593.1">
    <property type="nucleotide sequence ID" value="NZ_JARSIX010000007.1"/>
</dbReference>
<dbReference type="SUPFAM" id="SSF53697">
    <property type="entry name" value="SIS domain"/>
    <property type="match status" value="1"/>
</dbReference>
<dbReference type="GO" id="GO:0003700">
    <property type="term" value="F:DNA-binding transcription factor activity"/>
    <property type="evidence" value="ECO:0007669"/>
    <property type="project" value="InterPro"/>
</dbReference>
<name>A0A2J9PKH4_9LACT</name>
<feature type="domain" description="SIS" evidence="5">
    <location>
        <begin position="123"/>
        <end position="264"/>
    </location>
</feature>
<dbReference type="Pfam" id="PF01418">
    <property type="entry name" value="HTH_6"/>
    <property type="match status" value="1"/>
</dbReference>
<evidence type="ECO:0000259" key="5">
    <source>
        <dbReference type="PROSITE" id="PS51464"/>
    </source>
</evidence>
<dbReference type="Pfam" id="PF01380">
    <property type="entry name" value="SIS"/>
    <property type="match status" value="1"/>
</dbReference>
<dbReference type="CDD" id="cd05013">
    <property type="entry name" value="SIS_RpiR"/>
    <property type="match status" value="1"/>
</dbReference>
<dbReference type="PROSITE" id="PS51071">
    <property type="entry name" value="HTH_RPIR"/>
    <property type="match status" value="1"/>
</dbReference>
<gene>
    <name evidence="6" type="ORF">A6J77_000460</name>
</gene>
<evidence type="ECO:0000256" key="2">
    <source>
        <dbReference type="ARBA" id="ARBA00023125"/>
    </source>
</evidence>
<dbReference type="PANTHER" id="PTHR30514">
    <property type="entry name" value="GLUCOKINASE"/>
    <property type="match status" value="1"/>
</dbReference>
<dbReference type="GO" id="GO:1901135">
    <property type="term" value="P:carbohydrate derivative metabolic process"/>
    <property type="evidence" value="ECO:0007669"/>
    <property type="project" value="InterPro"/>
</dbReference>
<proteinExistence type="predicted"/>
<evidence type="ECO:0000313" key="7">
    <source>
        <dbReference type="Proteomes" id="UP000192813"/>
    </source>
</evidence>
<dbReference type="Proteomes" id="UP000192813">
    <property type="component" value="Unassembled WGS sequence"/>
</dbReference>
<evidence type="ECO:0000313" key="6">
    <source>
        <dbReference type="EMBL" id="PNL90816.1"/>
    </source>
</evidence>
<evidence type="ECO:0000259" key="4">
    <source>
        <dbReference type="PROSITE" id="PS51071"/>
    </source>
</evidence>
<keyword evidence="1" id="KW-0805">Transcription regulation</keyword>
<dbReference type="InterPro" id="IPR001347">
    <property type="entry name" value="SIS_dom"/>
</dbReference>
<dbReference type="InterPro" id="IPR035472">
    <property type="entry name" value="RpiR-like_SIS"/>
</dbReference>
<feature type="domain" description="HTH rpiR-type" evidence="4">
    <location>
        <begin position="3"/>
        <end position="79"/>
    </location>
</feature>
<organism evidence="6 7">
    <name type="scientific">Aerococcus viridans</name>
    <dbReference type="NCBI Taxonomy" id="1377"/>
    <lineage>
        <taxon>Bacteria</taxon>
        <taxon>Bacillati</taxon>
        <taxon>Bacillota</taxon>
        <taxon>Bacilli</taxon>
        <taxon>Lactobacillales</taxon>
        <taxon>Aerococcaceae</taxon>
        <taxon>Aerococcus</taxon>
    </lineage>
</organism>
<dbReference type="Gene3D" id="3.40.50.10490">
    <property type="entry name" value="Glucose-6-phosphate isomerase like protein, domain 1"/>
    <property type="match status" value="1"/>
</dbReference>
<dbReference type="Gene3D" id="1.10.10.10">
    <property type="entry name" value="Winged helix-like DNA-binding domain superfamily/Winged helix DNA-binding domain"/>
    <property type="match status" value="1"/>
</dbReference>
<evidence type="ECO:0000256" key="1">
    <source>
        <dbReference type="ARBA" id="ARBA00023015"/>
    </source>
</evidence>
<dbReference type="InterPro" id="IPR000281">
    <property type="entry name" value="HTH_RpiR"/>
</dbReference>
<dbReference type="InterPro" id="IPR047640">
    <property type="entry name" value="RpiR-like"/>
</dbReference>
<dbReference type="InterPro" id="IPR036388">
    <property type="entry name" value="WH-like_DNA-bd_sf"/>
</dbReference>
<reference evidence="7" key="1">
    <citation type="submission" date="2017-12" db="EMBL/GenBank/DDBJ databases">
        <title>FDA dAtabase for Regulatory Grade micrObial Sequences (FDA-ARGOS): Supporting development and validation of Infectious Disease Dx tests.</title>
        <authorList>
            <person name="Hoffmann M."/>
            <person name="Allard M."/>
            <person name="Evans P."/>
            <person name="Brown E."/>
            <person name="Tallon L."/>
            <person name="Sadzewicz L."/>
            <person name="Sengamalay N."/>
            <person name="Ott S."/>
            <person name="Godinez A."/>
            <person name="Nagaraj S."/>
            <person name="Vavikolanu K."/>
            <person name="Aluvathingal J."/>
            <person name="Nadendla S."/>
            <person name="Sichtig H."/>
        </authorList>
    </citation>
    <scope>NUCLEOTIDE SEQUENCE [LARGE SCALE GENOMIC DNA]</scope>
    <source>
        <strain evidence="7">FDAARGOS_249</strain>
    </source>
</reference>
<dbReference type="InterPro" id="IPR009057">
    <property type="entry name" value="Homeodomain-like_sf"/>
</dbReference>
<evidence type="ECO:0000256" key="3">
    <source>
        <dbReference type="ARBA" id="ARBA00023163"/>
    </source>
</evidence>
<protein>
    <submittedName>
        <fullName evidence="6">MurR/RpiR family transcriptional regulator</fullName>
    </submittedName>
</protein>
<dbReference type="GO" id="GO:0097367">
    <property type="term" value="F:carbohydrate derivative binding"/>
    <property type="evidence" value="ECO:0007669"/>
    <property type="project" value="InterPro"/>
</dbReference>
<dbReference type="PROSITE" id="PS51464">
    <property type="entry name" value="SIS"/>
    <property type="match status" value="1"/>
</dbReference>
<accession>A0A2J9PKH4</accession>
<dbReference type="PANTHER" id="PTHR30514:SF10">
    <property type="entry name" value="MURR_RPIR FAMILY TRANSCRIPTIONAL REGULATOR"/>
    <property type="match status" value="1"/>
</dbReference>
<keyword evidence="2" id="KW-0238">DNA-binding</keyword>
<sequence>MARNVLQTINEMLKDLPKSEQKIGQLVLERPKDVIQMNATELAKEAKSSPAGVIRFCHSIGISGFTALKLALSAQTSQRSDLNYTDIDADEGLDTIKEKLATNASVVFADTNVSLLNQDIDQVTDWIMASPMVFLYGLGASNIVTQDFRQKFTRIGKQVMVTQDQHELVAAMAIAPKDSLYIGISNSGEKAEGTRVMKMAKELGLKTVSLTKSGANTLANLADIPLHTADTKEALLRSGATISLLAQLYAIDLLFFSYMTKNYDIHVQNLALTKEATNAIESFYQD</sequence>